<dbReference type="InterPro" id="IPR006524">
    <property type="entry name" value="ArpU-like"/>
</dbReference>
<gene>
    <name evidence="1" type="ORF">A8L61_10155</name>
    <name evidence="2" type="ORF">F6515_07545</name>
    <name evidence="3" type="ORF">GHH22_04365</name>
    <name evidence="4" type="ORF">GYP27_14525</name>
    <name evidence="5" type="ORF">GYR60_06600</name>
    <name evidence="6" type="ORF">GYU24_02425</name>
    <name evidence="7" type="ORF">GZK27_05430</name>
</gene>
<dbReference type="EMBL" id="DAAIRR010000001">
    <property type="protein sequence ID" value="HAB9174551.1"/>
    <property type="molecule type" value="Genomic_DNA"/>
</dbReference>
<dbReference type="NCBIfam" id="TIGR01637">
    <property type="entry name" value="phage_arpU"/>
    <property type="match status" value="1"/>
</dbReference>
<reference evidence="10 11" key="1">
    <citation type="journal article" date="2018" name="Genome Biol.">
        <title>SKESA: strategic k-mer extension for scrupulous assemblies.</title>
        <authorList>
            <person name="Souvorov A."/>
            <person name="Agarwala R."/>
            <person name="Lipman D.J."/>
        </authorList>
    </citation>
    <scope>NUCLEOTIDE SEQUENCE [LARGE SCALE GENOMIC DNA]</scope>
    <source>
        <strain evidence="3">09CEB371LM</strain>
        <strain evidence="5 10">CFIAFB20130012</strain>
        <strain evidence="4">CFIAFB20140010</strain>
        <strain evidence="6">CFIAFB20160038</strain>
        <strain evidence="7 11">LiDS0115</strain>
    </source>
</reference>
<evidence type="ECO:0000313" key="6">
    <source>
        <dbReference type="EMBL" id="HAB9174551.1"/>
    </source>
</evidence>
<dbReference type="EMBL" id="AABAGT010000014">
    <property type="protein sequence ID" value="EAG0867637.1"/>
    <property type="molecule type" value="Genomic_DNA"/>
</dbReference>
<organism evidence="6">
    <name type="scientific">Listeria monocytogenes</name>
    <dbReference type="NCBI Taxonomy" id="1639"/>
    <lineage>
        <taxon>Bacteria</taxon>
        <taxon>Bacillati</taxon>
        <taxon>Bacillota</taxon>
        <taxon>Bacilli</taxon>
        <taxon>Bacillales</taxon>
        <taxon>Listeriaceae</taxon>
        <taxon>Listeria</taxon>
    </lineage>
</organism>
<dbReference type="Proteomes" id="UP000840039">
    <property type="component" value="Unassembled WGS sequence"/>
</dbReference>
<sequence length="140" mass="16476">MALFELPQIDNVRTKRNVIRALEKYKIMRVRLGERRMPKLTSTLTIVPPSFNNEFHSTTEESAIWNVDAVNEAKAYVKLIDHHINQLPERSRQVILTKFIEENSDYEAMLAIHVSHSQYKEEKRKAIERLAYQLNIVVEK</sequence>
<accession>A0A393QZZ3</accession>
<dbReference type="InterPro" id="IPR013324">
    <property type="entry name" value="RNA_pol_sigma_r3/r4-like"/>
</dbReference>
<evidence type="ECO:0000313" key="11">
    <source>
        <dbReference type="Proteomes" id="UP000841561"/>
    </source>
</evidence>
<evidence type="ECO:0000313" key="4">
    <source>
        <dbReference type="EMBL" id="HAB7723197.1"/>
    </source>
</evidence>
<dbReference type="SUPFAM" id="SSF88659">
    <property type="entry name" value="Sigma3 and sigma4 domains of RNA polymerase sigma factors"/>
    <property type="match status" value="1"/>
</dbReference>
<evidence type="ECO:0000313" key="9">
    <source>
        <dbReference type="Proteomes" id="UP000489121"/>
    </source>
</evidence>
<evidence type="ECO:0000313" key="1">
    <source>
        <dbReference type="EMBL" id="EAG0867637.1"/>
    </source>
</evidence>
<dbReference type="EMBL" id="DAAIHR010000005">
    <property type="protein sequence ID" value="HAB8398188.1"/>
    <property type="molecule type" value="Genomic_DNA"/>
</dbReference>
<dbReference type="AlphaFoldDB" id="A0A393QZZ3"/>
<dbReference type="RefSeq" id="WP_003731502.1">
    <property type="nucleotide sequence ID" value="NC_021826.1"/>
</dbReference>
<comment type="caution">
    <text evidence="6">The sequence shown here is derived from an EMBL/GenBank/DDBJ whole genome shotgun (WGS) entry which is preliminary data.</text>
</comment>
<dbReference type="EMBL" id="DAAKPP010000002">
    <property type="protein sequence ID" value="HAC3054940.1"/>
    <property type="molecule type" value="Genomic_DNA"/>
</dbReference>
<dbReference type="EMBL" id="DAAEEB010000002">
    <property type="protein sequence ID" value="HAA8052387.1"/>
    <property type="molecule type" value="Genomic_DNA"/>
</dbReference>
<evidence type="ECO:0000313" key="10">
    <source>
        <dbReference type="Proteomes" id="UP000840197"/>
    </source>
</evidence>
<dbReference type="Proteomes" id="UP000489121">
    <property type="component" value="Unassembled WGS sequence"/>
</dbReference>
<protein>
    <recommendedName>
        <fullName evidence="12">ArpU family transcriptional regulator</fullName>
    </recommendedName>
</protein>
<reference evidence="2 9" key="2">
    <citation type="submission" date="2019-09" db="EMBL/GenBank/DDBJ databases">
        <authorList>
            <consortium name="PulseNet: The National Subtyping Network for Foodborne Disease Surveillance"/>
            <person name="Tarr C.L."/>
            <person name="Trees E."/>
            <person name="Katz L.S."/>
            <person name="Carleton-Romer H.A."/>
            <person name="Stroika S."/>
            <person name="Kucerova Z."/>
            <person name="Roache K.F."/>
            <person name="Sabol A.L."/>
            <person name="Besser J."/>
            <person name="Gerner-Smidt P."/>
        </authorList>
    </citation>
    <scope>NUCLEOTIDE SEQUENCE [LARGE SCALE GENOMIC DNA]</scope>
    <source>
        <strain evidence="1 8">PNUSAL002180</strain>
        <strain evidence="2 9">PNUSAL005692</strain>
    </source>
</reference>
<reference evidence="6" key="3">
    <citation type="submission" date="2020-01" db="EMBL/GenBank/DDBJ databases">
        <authorList>
            <consortium name="NCBI Pathogen Detection Project"/>
        </authorList>
    </citation>
    <scope>NUCLEOTIDE SEQUENCE</scope>
    <source>
        <strain evidence="3">09CEB371LM</strain>
        <strain evidence="5">CFIAFB20130012</strain>
        <strain evidence="4">CFIAFB20140010</strain>
        <strain evidence="6">CFIAFB20160038</strain>
        <strain evidence="7">LiDS0115</strain>
    </source>
</reference>
<evidence type="ECO:0008006" key="12">
    <source>
        <dbReference type="Google" id="ProtNLM"/>
    </source>
</evidence>
<name>A0A393QZZ3_LISMN</name>
<evidence type="ECO:0000313" key="8">
    <source>
        <dbReference type="Proteomes" id="UP000358545"/>
    </source>
</evidence>
<dbReference type="Proteomes" id="UP000841561">
    <property type="component" value="Unassembled WGS sequence"/>
</dbReference>
<evidence type="ECO:0000313" key="5">
    <source>
        <dbReference type="EMBL" id="HAB8398188.1"/>
    </source>
</evidence>
<dbReference type="Proteomes" id="UP000358545">
    <property type="component" value="Unassembled WGS sequence"/>
</dbReference>
<proteinExistence type="predicted"/>
<evidence type="ECO:0000313" key="3">
    <source>
        <dbReference type="EMBL" id="HAA8052387.1"/>
    </source>
</evidence>
<dbReference type="Proteomes" id="UP000840569">
    <property type="component" value="Unassembled WGS sequence"/>
</dbReference>
<dbReference type="Proteomes" id="UP000840197">
    <property type="component" value="Unassembled WGS sequence"/>
</dbReference>
<dbReference type="EMBL" id="DAAHYZ010000013">
    <property type="protein sequence ID" value="HAB7723197.1"/>
    <property type="molecule type" value="Genomic_DNA"/>
</dbReference>
<evidence type="ECO:0000313" key="7">
    <source>
        <dbReference type="EMBL" id="HAC3054940.1"/>
    </source>
</evidence>
<evidence type="ECO:0000313" key="2">
    <source>
        <dbReference type="EMBL" id="ECY9782845.1"/>
    </source>
</evidence>
<dbReference type="EMBL" id="AALGDA010000018">
    <property type="protein sequence ID" value="ECY9782845.1"/>
    <property type="molecule type" value="Genomic_DNA"/>
</dbReference>
<dbReference type="Proteomes" id="UP000840928">
    <property type="component" value="Unassembled WGS sequence"/>
</dbReference>